<dbReference type="Proteomes" id="UP000003781">
    <property type="component" value="Unassembled WGS sequence"/>
</dbReference>
<proteinExistence type="predicted"/>
<dbReference type="InterPro" id="IPR017601">
    <property type="entry name" value="DGQHR-contain_dom"/>
</dbReference>
<dbReference type="OrthoDB" id="415825at2"/>
<accession>A3IK72</accession>
<organism evidence="1 2">
    <name type="scientific">Crocosphaera chwakensis CCY0110</name>
    <dbReference type="NCBI Taxonomy" id="391612"/>
    <lineage>
        <taxon>Bacteria</taxon>
        <taxon>Bacillati</taxon>
        <taxon>Cyanobacteriota</taxon>
        <taxon>Cyanophyceae</taxon>
        <taxon>Oscillatoriophycideae</taxon>
        <taxon>Chroococcales</taxon>
        <taxon>Aphanothecaceae</taxon>
        <taxon>Crocosphaera</taxon>
        <taxon>Crocosphaera chwakensis</taxon>
    </lineage>
</organism>
<evidence type="ECO:0000313" key="1">
    <source>
        <dbReference type="EMBL" id="EAZ93061.1"/>
    </source>
</evidence>
<dbReference type="eggNOG" id="ENOG502Z7VQ">
    <property type="taxonomic scope" value="Bacteria"/>
</dbReference>
<dbReference type="Pfam" id="PF14072">
    <property type="entry name" value="DndB"/>
    <property type="match status" value="1"/>
</dbReference>
<dbReference type="AlphaFoldDB" id="A3IK72"/>
<dbReference type="RefSeq" id="WP_008273731.1">
    <property type="nucleotide sequence ID" value="NZ_AAXW01000003.1"/>
</dbReference>
<name>A3IK72_9CHRO</name>
<protein>
    <recommendedName>
        <fullName evidence="3">DGQHR domain-containing protein</fullName>
    </recommendedName>
</protein>
<reference evidence="1 2" key="1">
    <citation type="submission" date="2007-03" db="EMBL/GenBank/DDBJ databases">
        <authorList>
            <person name="Stal L."/>
            <person name="Ferriera S."/>
            <person name="Johnson J."/>
            <person name="Kravitz S."/>
            <person name="Beeson K."/>
            <person name="Sutton G."/>
            <person name="Rogers Y.-H."/>
            <person name="Friedman R."/>
            <person name="Frazier M."/>
            <person name="Venter J.C."/>
        </authorList>
    </citation>
    <scope>NUCLEOTIDE SEQUENCE [LARGE SCALE GENOMIC DNA]</scope>
    <source>
        <strain evidence="1 2">CCY0110</strain>
    </source>
</reference>
<evidence type="ECO:0008006" key="3">
    <source>
        <dbReference type="Google" id="ProtNLM"/>
    </source>
</evidence>
<dbReference type="NCBIfam" id="TIGR03187">
    <property type="entry name" value="DGQHR"/>
    <property type="match status" value="2"/>
</dbReference>
<sequence>MDQDITSQFLQQETEEKQALALLLERYLSRQDQLFVQKTQMGNTQSYLGSVSLQWLASRVHFALQLPLFRRKYDPKTNNIIRDSETVEELQQRPLDWSRQAHLAQYLAVLNNHKFPPILVVINQDWVNDPNALEWDINNCATVSVDEFTSLDQNDSVGLLNIGKNYSIFALDGQHRLMGIQGLMELLKTGKLEVYNKVKKSTGNPITLDELIEEYNLDPIALQNLAKEKIGVEIIPAVIKGETYEEARRRVRSVFVHVNRMAISLSKGQLVLLNEDDGFAIVSRRLAITHPLLKDRDEKDWNSRVNWDSATIANKSTVLTTLQALQDMAEGYLDYQFPHWKSKDKKNLISLRPDDQEIETGLKLLSKLFDALANLPSYRQLEHGVKTYELRRFNHEKGGGEGNFLFRPVGQIALAQALGFLVFNQNFDLRTIVKKLIYFDEIGGFSYMDTSQSIWYGILYDPMKKRIQVSGKKLASRLLVYLLGGVNDDLEKADIRRALAEARTIKDAATNEEKTIDFKGNFVHPKKVGLPNILVDS</sequence>
<dbReference type="EMBL" id="AAXW01000003">
    <property type="protein sequence ID" value="EAZ93061.1"/>
    <property type="molecule type" value="Genomic_DNA"/>
</dbReference>
<comment type="caution">
    <text evidence="1">The sequence shown here is derived from an EMBL/GenBank/DDBJ whole genome shotgun (WGS) entry which is preliminary data.</text>
</comment>
<dbReference type="InterPro" id="IPR017642">
    <property type="entry name" value="DNA_S_mod_DndB"/>
</dbReference>
<gene>
    <name evidence="1" type="ORF">CY0110_03294</name>
</gene>
<evidence type="ECO:0000313" key="2">
    <source>
        <dbReference type="Proteomes" id="UP000003781"/>
    </source>
</evidence>
<dbReference type="CDD" id="cd16414">
    <property type="entry name" value="dndB_like"/>
    <property type="match status" value="1"/>
</dbReference>
<keyword evidence="2" id="KW-1185">Reference proteome</keyword>